<dbReference type="Proteomes" id="UP000242642">
    <property type="component" value="Unassembled WGS sequence"/>
</dbReference>
<proteinExistence type="predicted"/>
<gene>
    <name evidence="2" type="ORF">SAMN02583745_00804</name>
</gene>
<evidence type="ECO:0000313" key="2">
    <source>
        <dbReference type="EMBL" id="SES89615.1"/>
    </source>
</evidence>
<dbReference type="Gene3D" id="3.30.70.1290">
    <property type="entry name" value="Transposase IS200-like"/>
    <property type="match status" value="1"/>
</dbReference>
<dbReference type="InterPro" id="IPR002686">
    <property type="entry name" value="Transposase_17"/>
</dbReference>
<accession>A0A1I0A8P7</accession>
<feature type="domain" description="Transposase IS200-like" evidence="1">
    <location>
        <begin position="1"/>
        <end position="64"/>
    </location>
</feature>
<keyword evidence="3" id="KW-1185">Reference proteome</keyword>
<dbReference type="Pfam" id="PF01797">
    <property type="entry name" value="Y1_Tnp"/>
    <property type="match status" value="1"/>
</dbReference>
<dbReference type="STRING" id="1123402.SAMN02583745_00804"/>
<name>A0A1I0A8P7_9GAMM</name>
<dbReference type="SUPFAM" id="SSF143422">
    <property type="entry name" value="Transposase IS200-like"/>
    <property type="match status" value="1"/>
</dbReference>
<reference evidence="3" key="1">
    <citation type="submission" date="2016-10" db="EMBL/GenBank/DDBJ databases">
        <authorList>
            <person name="Varghese N."/>
            <person name="Submissions S."/>
        </authorList>
    </citation>
    <scope>NUCLEOTIDE SEQUENCE [LARGE SCALE GENOMIC DNA]</scope>
    <source>
        <strain evidence="3">DSM 18579</strain>
    </source>
</reference>
<dbReference type="EMBL" id="FOHV01000005">
    <property type="protein sequence ID" value="SES89615.1"/>
    <property type="molecule type" value="Genomic_DNA"/>
</dbReference>
<organism evidence="2 3">
    <name type="scientific">Thorsellia anophelis DSM 18579</name>
    <dbReference type="NCBI Taxonomy" id="1123402"/>
    <lineage>
        <taxon>Bacteria</taxon>
        <taxon>Pseudomonadati</taxon>
        <taxon>Pseudomonadota</taxon>
        <taxon>Gammaproteobacteria</taxon>
        <taxon>Enterobacterales</taxon>
        <taxon>Thorselliaceae</taxon>
        <taxon>Thorsellia</taxon>
    </lineage>
</organism>
<evidence type="ECO:0000259" key="1">
    <source>
        <dbReference type="Pfam" id="PF01797"/>
    </source>
</evidence>
<dbReference type="GO" id="GO:0006313">
    <property type="term" value="P:DNA transposition"/>
    <property type="evidence" value="ECO:0007669"/>
    <property type="project" value="InterPro"/>
</dbReference>
<protein>
    <submittedName>
        <fullName evidence="2">Transposase IS200 like</fullName>
    </submittedName>
</protein>
<dbReference type="InterPro" id="IPR036515">
    <property type="entry name" value="Transposase_17_sf"/>
</dbReference>
<sequence length="66" mass="7322">MNAEADHAYMLVAYLPKYSVSIMANNLKSTSSRRVRTLNTHLHKANKTRVLCSQPYFTCSAGGTTT</sequence>
<evidence type="ECO:0000313" key="3">
    <source>
        <dbReference type="Proteomes" id="UP000242642"/>
    </source>
</evidence>
<dbReference type="AlphaFoldDB" id="A0A1I0A8P7"/>
<dbReference type="GO" id="GO:0003677">
    <property type="term" value="F:DNA binding"/>
    <property type="evidence" value="ECO:0007669"/>
    <property type="project" value="InterPro"/>
</dbReference>
<dbReference type="GO" id="GO:0004803">
    <property type="term" value="F:transposase activity"/>
    <property type="evidence" value="ECO:0007669"/>
    <property type="project" value="InterPro"/>
</dbReference>